<feature type="non-terminal residue" evidence="6">
    <location>
        <position position="188"/>
    </location>
</feature>
<sequence>MVIPPVLRRRSHSQAYHSSYLDFPARSLGNFALLPLKSKIRGPAPQGGATFFAIPRLHAAKSSVTLVPNNRNMCSALISRTSHGSLHYVLPSSAVENPEEDDIVDEALNLFRANCFFRNFEIKGDADRVLVYLILYIQDCLSKLAKSPPQQQAVKDLAALAQQNFAVPGEPAFPLNAMYQAPASRADQ</sequence>
<evidence type="ECO:0000256" key="5">
    <source>
        <dbReference type="ARBA" id="ARBA00023212"/>
    </source>
</evidence>
<comment type="subcellular location">
    <subcellularLocation>
        <location evidence="1">Cytoplasm</location>
        <location evidence="1">Cytoskeleton</location>
    </subcellularLocation>
</comment>
<accession>A0A8H7ZMW8</accession>
<dbReference type="Gene3D" id="1.10.1760.10">
    <property type="entry name" value="Actin-related protein 2/3 complex subunit 3"/>
    <property type="match status" value="1"/>
</dbReference>
<reference evidence="6 7" key="1">
    <citation type="journal article" name="Sci. Rep.">
        <title>Genome-scale phylogenetic analyses confirm Olpidium as the closest living zoosporic fungus to the non-flagellated, terrestrial fungi.</title>
        <authorList>
            <person name="Chang Y."/>
            <person name="Rochon D."/>
            <person name="Sekimoto S."/>
            <person name="Wang Y."/>
            <person name="Chovatia M."/>
            <person name="Sandor L."/>
            <person name="Salamov A."/>
            <person name="Grigoriev I.V."/>
            <person name="Stajich J.E."/>
            <person name="Spatafora J.W."/>
        </authorList>
    </citation>
    <scope>NUCLEOTIDE SEQUENCE [LARGE SCALE GENOMIC DNA]</scope>
    <source>
        <strain evidence="6">S191</strain>
    </source>
</reference>
<evidence type="ECO:0000256" key="2">
    <source>
        <dbReference type="ARBA" id="ARBA00010856"/>
    </source>
</evidence>
<comment type="caution">
    <text evidence="6">The sequence shown here is derived from an EMBL/GenBank/DDBJ whole genome shotgun (WGS) entry which is preliminary data.</text>
</comment>
<dbReference type="PIRSF" id="PIRSF016315">
    <property type="entry name" value="ARP2/3_P21-Arc"/>
    <property type="match status" value="1"/>
</dbReference>
<dbReference type="GO" id="GO:0034314">
    <property type="term" value="P:Arp2/3 complex-mediated actin nucleation"/>
    <property type="evidence" value="ECO:0007669"/>
    <property type="project" value="InterPro"/>
</dbReference>
<evidence type="ECO:0000256" key="4">
    <source>
        <dbReference type="ARBA" id="ARBA00023203"/>
    </source>
</evidence>
<evidence type="ECO:0000256" key="1">
    <source>
        <dbReference type="ARBA" id="ARBA00004245"/>
    </source>
</evidence>
<dbReference type="GO" id="GO:0003779">
    <property type="term" value="F:actin binding"/>
    <property type="evidence" value="ECO:0007669"/>
    <property type="project" value="UniProtKB-KW"/>
</dbReference>
<evidence type="ECO:0000313" key="6">
    <source>
        <dbReference type="EMBL" id="KAG5456045.1"/>
    </source>
</evidence>
<keyword evidence="3" id="KW-0963">Cytoplasm</keyword>
<comment type="similarity">
    <text evidence="2">Belongs to the ARPC3 family.</text>
</comment>
<keyword evidence="5" id="KW-0206">Cytoskeleton</keyword>
<organism evidence="6 7">
    <name type="scientific">Olpidium bornovanus</name>
    <dbReference type="NCBI Taxonomy" id="278681"/>
    <lineage>
        <taxon>Eukaryota</taxon>
        <taxon>Fungi</taxon>
        <taxon>Fungi incertae sedis</taxon>
        <taxon>Olpidiomycota</taxon>
        <taxon>Olpidiomycotina</taxon>
        <taxon>Olpidiomycetes</taxon>
        <taxon>Olpidiales</taxon>
        <taxon>Olpidiaceae</taxon>
        <taxon>Olpidium</taxon>
    </lineage>
</organism>
<dbReference type="GO" id="GO:0030833">
    <property type="term" value="P:regulation of actin filament polymerization"/>
    <property type="evidence" value="ECO:0007669"/>
    <property type="project" value="InterPro"/>
</dbReference>
<dbReference type="GO" id="GO:0005885">
    <property type="term" value="C:Arp2/3 protein complex"/>
    <property type="evidence" value="ECO:0007669"/>
    <property type="project" value="InterPro"/>
</dbReference>
<dbReference type="PANTHER" id="PTHR12391">
    <property type="entry name" value="ARP2/3 COMPLEX 21 KD SUBUNIT"/>
    <property type="match status" value="1"/>
</dbReference>
<dbReference type="OrthoDB" id="200404at2759"/>
<dbReference type="SUPFAM" id="SSF69060">
    <property type="entry name" value="Arp2/3 complex 21 kDa subunit ARPC3"/>
    <property type="match status" value="2"/>
</dbReference>
<gene>
    <name evidence="6" type="ORF">BJ554DRAFT_4323</name>
</gene>
<dbReference type="Proteomes" id="UP000673691">
    <property type="component" value="Unassembled WGS sequence"/>
</dbReference>
<dbReference type="InterPro" id="IPR036753">
    <property type="entry name" value="ARPC3_sf"/>
</dbReference>
<evidence type="ECO:0000256" key="3">
    <source>
        <dbReference type="ARBA" id="ARBA00022490"/>
    </source>
</evidence>
<dbReference type="EMBL" id="JAEFCI010012373">
    <property type="protein sequence ID" value="KAG5456045.1"/>
    <property type="molecule type" value="Genomic_DNA"/>
</dbReference>
<dbReference type="InterPro" id="IPR007204">
    <property type="entry name" value="ARPC3"/>
</dbReference>
<keyword evidence="7" id="KW-1185">Reference proteome</keyword>
<proteinExistence type="inferred from homology"/>
<evidence type="ECO:0000313" key="7">
    <source>
        <dbReference type="Proteomes" id="UP000673691"/>
    </source>
</evidence>
<dbReference type="Pfam" id="PF04062">
    <property type="entry name" value="P21-Arc"/>
    <property type="match status" value="2"/>
</dbReference>
<keyword evidence="4" id="KW-0009">Actin-binding</keyword>
<protein>
    <submittedName>
        <fullName evidence="6">Actin-related protein 2/3 complex subunit 3</fullName>
    </submittedName>
</protein>
<dbReference type="AlphaFoldDB" id="A0A8H7ZMW8"/>
<name>A0A8H7ZMW8_9FUNG</name>